<comment type="caution">
    <text evidence="2">The sequence shown here is derived from an EMBL/GenBank/DDBJ whole genome shotgun (WGS) entry which is preliminary data.</text>
</comment>
<sequence>MERVIYVALFTATIHMIDTLSYSVRLAGVRTRRLALALSLFNIIVLISRTANMIQAPLLGSIVDKAISKGEIKELLHSFRIIIFSATLGSLLGAALIPSFIEIFSKGIYALEKTGSIPKLLVKIIFNKPVKQVKNSLKAPDLNKIRKISKTGISPFFLIFNLFITSISTIGVLAAIYAGALLPEYRITASQLSGVINGTATILLAIIVDPQAALITDQALQGVRSKQEVTSMVFFLVSGKIIGTLLSQVIFMPASEVVLWITRKLI</sequence>
<keyword evidence="1" id="KW-1003">Cell membrane</keyword>
<comment type="function">
    <text evidence="1">Involved in peptidoglycan biosynthesis. Transports lipid-linked peptidoglycan precursors from the inner to the outer leaflet of the cytoplasmic membrane.</text>
</comment>
<dbReference type="GO" id="GO:0008360">
    <property type="term" value="P:regulation of cell shape"/>
    <property type="evidence" value="ECO:0007669"/>
    <property type="project" value="UniProtKB-KW"/>
</dbReference>
<name>A0A162MXX5_9FIRM</name>
<dbReference type="Proteomes" id="UP000075737">
    <property type="component" value="Unassembled WGS sequence"/>
</dbReference>
<dbReference type="InterPro" id="IPR021260">
    <property type="entry name" value="Amj"/>
</dbReference>
<dbReference type="OrthoDB" id="7888986at2"/>
<keyword evidence="1" id="KW-0573">Peptidoglycan synthesis</keyword>
<dbReference type="GO" id="GO:0005886">
    <property type="term" value="C:plasma membrane"/>
    <property type="evidence" value="ECO:0007669"/>
    <property type="project" value="UniProtKB-SubCell"/>
</dbReference>
<evidence type="ECO:0000313" key="2">
    <source>
        <dbReference type="EMBL" id="KYO68089.1"/>
    </source>
</evidence>
<evidence type="ECO:0000256" key="1">
    <source>
        <dbReference type="HAMAP-Rule" id="MF_02077"/>
    </source>
</evidence>
<dbReference type="AlphaFoldDB" id="A0A162MXX5"/>
<keyword evidence="1" id="KW-0133">Cell shape</keyword>
<dbReference type="STRING" id="520767.ATZ99_04000"/>
<feature type="transmembrane region" description="Helical" evidence="1">
    <location>
        <begin position="156"/>
        <end position="177"/>
    </location>
</feature>
<dbReference type="RefSeq" id="WP_068747566.1">
    <property type="nucleotide sequence ID" value="NZ_LOHZ01000019.1"/>
</dbReference>
<keyword evidence="1" id="KW-0812">Transmembrane</keyword>
<protein>
    <recommendedName>
        <fullName evidence="1">Lipid II flippase Amj</fullName>
    </recommendedName>
</protein>
<reference evidence="2 3" key="1">
    <citation type="submission" date="2015-12" db="EMBL/GenBank/DDBJ databases">
        <title>Draft genome of Thermovenabulum gondwanense isolated from a red thermophilic microbial mat colonisisng an outflow channel of a bore well.</title>
        <authorList>
            <person name="Patel B.K."/>
        </authorList>
    </citation>
    <scope>NUCLEOTIDE SEQUENCE [LARGE SCALE GENOMIC DNA]</scope>
    <source>
        <strain evidence="2 3">R270</strain>
    </source>
</reference>
<feature type="transmembrane region" description="Helical" evidence="1">
    <location>
        <begin position="229"/>
        <end position="251"/>
    </location>
</feature>
<feature type="transmembrane region" description="Helical" evidence="1">
    <location>
        <begin position="79"/>
        <end position="101"/>
    </location>
</feature>
<feature type="transmembrane region" description="Helical" evidence="1">
    <location>
        <begin position="189"/>
        <end position="208"/>
    </location>
</feature>
<keyword evidence="1" id="KW-0472">Membrane</keyword>
<evidence type="ECO:0000313" key="3">
    <source>
        <dbReference type="Proteomes" id="UP000075737"/>
    </source>
</evidence>
<feature type="transmembrane region" description="Helical" evidence="1">
    <location>
        <begin position="6"/>
        <end position="24"/>
    </location>
</feature>
<accession>A0A162MXX5</accession>
<comment type="similarity">
    <text evidence="1">Belongs to the Amj family.</text>
</comment>
<keyword evidence="1" id="KW-0961">Cell wall biogenesis/degradation</keyword>
<comment type="pathway">
    <text evidence="1">Cell wall biogenesis; peptidoglycan biosynthesis.</text>
</comment>
<dbReference type="EMBL" id="LOHZ01000019">
    <property type="protein sequence ID" value="KYO68089.1"/>
    <property type="molecule type" value="Genomic_DNA"/>
</dbReference>
<organism evidence="2 3">
    <name type="scientific">Thermovenabulum gondwanense</name>
    <dbReference type="NCBI Taxonomy" id="520767"/>
    <lineage>
        <taxon>Bacteria</taxon>
        <taxon>Bacillati</taxon>
        <taxon>Bacillota</taxon>
        <taxon>Clostridia</taxon>
        <taxon>Thermosediminibacterales</taxon>
        <taxon>Thermosediminibacteraceae</taxon>
        <taxon>Thermovenabulum</taxon>
    </lineage>
</organism>
<keyword evidence="3" id="KW-1185">Reference proteome</keyword>
<dbReference type="PATRIC" id="fig|520767.4.peg.406"/>
<comment type="subcellular location">
    <subcellularLocation>
        <location evidence="1">Cell membrane</location>
        <topology evidence="1">Multi-pass membrane protein</topology>
    </subcellularLocation>
</comment>
<keyword evidence="1" id="KW-1133">Transmembrane helix</keyword>
<dbReference type="HAMAP" id="MF_02077">
    <property type="entry name" value="Amj_flippase"/>
    <property type="match status" value="1"/>
</dbReference>
<dbReference type="GO" id="GO:0009252">
    <property type="term" value="P:peptidoglycan biosynthetic process"/>
    <property type="evidence" value="ECO:0007669"/>
    <property type="project" value="UniProtKB-UniRule"/>
</dbReference>
<feature type="transmembrane region" description="Helical" evidence="1">
    <location>
        <begin position="36"/>
        <end position="59"/>
    </location>
</feature>
<dbReference type="UniPathway" id="UPA00219"/>
<keyword evidence="1" id="KW-0813">Transport</keyword>
<proteinExistence type="inferred from homology"/>
<gene>
    <name evidence="1" type="primary">amj</name>
    <name evidence="2" type="ORF">ATZ99_04000</name>
</gene>
<dbReference type="Pfam" id="PF10997">
    <property type="entry name" value="Amj"/>
    <property type="match status" value="1"/>
</dbReference>
<dbReference type="GO" id="GO:0071555">
    <property type="term" value="P:cell wall organization"/>
    <property type="evidence" value="ECO:0007669"/>
    <property type="project" value="UniProtKB-KW"/>
</dbReference>
<dbReference type="GO" id="GO:0015648">
    <property type="term" value="F:lipid-linked peptidoglycan transporter activity"/>
    <property type="evidence" value="ECO:0007669"/>
    <property type="project" value="UniProtKB-UniRule"/>
</dbReference>